<dbReference type="AlphaFoldDB" id="A0A9P1FVV4"/>
<sequence length="772" mass="88629">MALQPRRAYRSSRSSFPAALLLAILCRELYGGTAWAEGWPSLWQFRPTEVSTPHAGAHGEHHEESIFEEFVDEVKLCPWLLFAEISLVVLLSALFEQLQHWVREHLDHSGDKVGVQIMDILFKEFSGLGFIGMFLFLVTQSHITADVLGKRVFGHHLDKMGTEDPVAESFETVHMMIFLLMAVLLFQAMAMLRVTQGVIETWGRYERARAWGLRQDSLESLFCDGGYLRRVESPQDPRGLVLRFQQDFTYRIPLLHWMMLHHDVVHNLVMWRAIRHRFIFGQKSEVKSGHISCPRQFSFEAYLRERLGHIVVCVVEVDRNIWLMTLLVLTPLVYWCINLDLLHVGGFLCLTAYSLLAVGFVVGHVLETDTLWLTPTLPTDARKILILFSGTSTYMLMKHYDLSQHPDAELKFGAPGLEDLELEEVDLGEPPVSDPKRLRLTSVRYAFIFELLAFWQAIQVTCLVLFYLSVSFETWSGTFLYALAWAEWPLMLFGVMPVLLERLTLRSSIEEETDESVVRKVSLETKSMMLRYHVRLAQLKGYEERQDREAKHRQTRQEESHLQVPEEGPVARTLKSPVRAAARAVRHFRQSSASVKAQRTWQHGLRLFRALPYGEQHEIEQIFNSLDINNNEEVMLQDLAAHWKAMGFLHAIESAEKLLASIDYDGSGQLTWSKFQAVAALAISEKGNIEHEDYSLLFSLIDRDQNGRITVFEIARWLEDMKSGMTEVDVASLLYQHFCQAKPSVDKEEFVAWIRAIGLPQHGGASSRAHEH</sequence>
<keyword evidence="1" id="KW-0106">Calcium</keyword>
<feature type="chain" id="PRO_5043272260" evidence="4">
    <location>
        <begin position="32"/>
        <end position="772"/>
    </location>
</feature>
<dbReference type="EMBL" id="CAMXCT010001291">
    <property type="protein sequence ID" value="CAI3988685.1"/>
    <property type="molecule type" value="Genomic_DNA"/>
</dbReference>
<accession>A0A9P1FVV4</accession>
<dbReference type="Proteomes" id="UP001152797">
    <property type="component" value="Unassembled WGS sequence"/>
</dbReference>
<dbReference type="PROSITE" id="PS50222">
    <property type="entry name" value="EF_HAND_2"/>
    <property type="match status" value="1"/>
</dbReference>
<keyword evidence="3" id="KW-0472">Membrane</keyword>
<evidence type="ECO:0000259" key="5">
    <source>
        <dbReference type="PROSITE" id="PS50222"/>
    </source>
</evidence>
<feature type="transmembrane region" description="Helical" evidence="3">
    <location>
        <begin position="343"/>
        <end position="366"/>
    </location>
</feature>
<feature type="transmembrane region" description="Helical" evidence="3">
    <location>
        <begin position="321"/>
        <end position="337"/>
    </location>
</feature>
<evidence type="ECO:0000313" key="6">
    <source>
        <dbReference type="EMBL" id="CAI3988685.1"/>
    </source>
</evidence>
<dbReference type="SMART" id="SM00054">
    <property type="entry name" value="EFh"/>
    <property type="match status" value="3"/>
</dbReference>
<feature type="transmembrane region" description="Helical" evidence="3">
    <location>
        <begin position="445"/>
        <end position="467"/>
    </location>
</feature>
<evidence type="ECO:0000256" key="4">
    <source>
        <dbReference type="SAM" id="SignalP"/>
    </source>
</evidence>
<dbReference type="InterPro" id="IPR011992">
    <property type="entry name" value="EF-hand-dom_pair"/>
</dbReference>
<feature type="region of interest" description="Disordered" evidence="2">
    <location>
        <begin position="544"/>
        <end position="569"/>
    </location>
</feature>
<dbReference type="EMBL" id="CAMXCT030001291">
    <property type="protein sequence ID" value="CAL4775997.1"/>
    <property type="molecule type" value="Genomic_DNA"/>
</dbReference>
<evidence type="ECO:0000313" key="7">
    <source>
        <dbReference type="EMBL" id="CAL4775997.1"/>
    </source>
</evidence>
<feature type="transmembrane region" description="Helical" evidence="3">
    <location>
        <begin position="479"/>
        <end position="500"/>
    </location>
</feature>
<comment type="caution">
    <text evidence="6">The sequence shown here is derived from an EMBL/GenBank/DDBJ whole genome shotgun (WGS) entry which is preliminary data.</text>
</comment>
<keyword evidence="8" id="KW-1185">Reference proteome</keyword>
<reference evidence="6" key="1">
    <citation type="submission" date="2022-10" db="EMBL/GenBank/DDBJ databases">
        <authorList>
            <person name="Chen Y."/>
            <person name="Dougan E. K."/>
            <person name="Chan C."/>
            <person name="Rhodes N."/>
            <person name="Thang M."/>
        </authorList>
    </citation>
    <scope>NUCLEOTIDE SEQUENCE</scope>
</reference>
<protein>
    <submittedName>
        <fullName evidence="7">Centrin-4</fullName>
    </submittedName>
</protein>
<feature type="compositionally biased region" description="Basic and acidic residues" evidence="2">
    <location>
        <begin position="544"/>
        <end position="561"/>
    </location>
</feature>
<dbReference type="PROSITE" id="PS00018">
    <property type="entry name" value="EF_HAND_1"/>
    <property type="match status" value="1"/>
</dbReference>
<feature type="transmembrane region" description="Helical" evidence="3">
    <location>
        <begin position="125"/>
        <end position="143"/>
    </location>
</feature>
<feature type="signal peptide" evidence="4">
    <location>
        <begin position="1"/>
        <end position="31"/>
    </location>
</feature>
<dbReference type="InterPro" id="IPR018247">
    <property type="entry name" value="EF_Hand_1_Ca_BS"/>
</dbReference>
<dbReference type="OrthoDB" id="412267at2759"/>
<name>A0A9P1FVV4_9DINO</name>
<keyword evidence="3" id="KW-1133">Transmembrane helix</keyword>
<keyword evidence="3" id="KW-0812">Transmembrane</keyword>
<proteinExistence type="predicted"/>
<evidence type="ECO:0000313" key="8">
    <source>
        <dbReference type="Proteomes" id="UP001152797"/>
    </source>
</evidence>
<evidence type="ECO:0000256" key="3">
    <source>
        <dbReference type="SAM" id="Phobius"/>
    </source>
</evidence>
<dbReference type="InterPro" id="IPR002048">
    <property type="entry name" value="EF_hand_dom"/>
</dbReference>
<dbReference type="SUPFAM" id="SSF47473">
    <property type="entry name" value="EF-hand"/>
    <property type="match status" value="1"/>
</dbReference>
<keyword evidence="4" id="KW-0732">Signal</keyword>
<feature type="transmembrane region" description="Helical" evidence="3">
    <location>
        <begin position="173"/>
        <end position="194"/>
    </location>
</feature>
<dbReference type="Gene3D" id="1.10.238.10">
    <property type="entry name" value="EF-hand"/>
    <property type="match status" value="1"/>
</dbReference>
<feature type="domain" description="EF-hand" evidence="5">
    <location>
        <begin position="689"/>
        <end position="724"/>
    </location>
</feature>
<dbReference type="GO" id="GO:0005509">
    <property type="term" value="F:calcium ion binding"/>
    <property type="evidence" value="ECO:0007669"/>
    <property type="project" value="InterPro"/>
</dbReference>
<reference evidence="7 8" key="2">
    <citation type="submission" date="2024-05" db="EMBL/GenBank/DDBJ databases">
        <authorList>
            <person name="Chen Y."/>
            <person name="Shah S."/>
            <person name="Dougan E. K."/>
            <person name="Thang M."/>
            <person name="Chan C."/>
        </authorList>
    </citation>
    <scope>NUCLEOTIDE SEQUENCE [LARGE SCALE GENOMIC DNA]</scope>
</reference>
<evidence type="ECO:0000256" key="1">
    <source>
        <dbReference type="ARBA" id="ARBA00022837"/>
    </source>
</evidence>
<evidence type="ECO:0000256" key="2">
    <source>
        <dbReference type="SAM" id="MobiDB-lite"/>
    </source>
</evidence>
<dbReference type="EMBL" id="CAMXCT020001291">
    <property type="protein sequence ID" value="CAL1142060.1"/>
    <property type="molecule type" value="Genomic_DNA"/>
</dbReference>
<organism evidence="6">
    <name type="scientific">Cladocopium goreaui</name>
    <dbReference type="NCBI Taxonomy" id="2562237"/>
    <lineage>
        <taxon>Eukaryota</taxon>
        <taxon>Sar</taxon>
        <taxon>Alveolata</taxon>
        <taxon>Dinophyceae</taxon>
        <taxon>Suessiales</taxon>
        <taxon>Symbiodiniaceae</taxon>
        <taxon>Cladocopium</taxon>
    </lineage>
</organism>
<gene>
    <name evidence="6" type="ORF">C1SCF055_LOCUS15815</name>
</gene>